<dbReference type="PANTHER" id="PTHR45138">
    <property type="entry name" value="REGULATORY COMPONENTS OF SENSORY TRANSDUCTION SYSTEM"/>
    <property type="match status" value="1"/>
</dbReference>
<dbReference type="Proteomes" id="UP000242231">
    <property type="component" value="Unassembled WGS sequence"/>
</dbReference>
<keyword evidence="5" id="KW-1185">Reference proteome</keyword>
<sequence>MSLVLLDLDYFKRFNDIYGHQEGDSCLIAVAEALNQSVRRPHDLVARSLSVFFPIPTSGVPSSDRR</sequence>
<gene>
    <name evidence="4" type="ORF">UN63_03690</name>
</gene>
<evidence type="ECO:0000313" key="4">
    <source>
        <dbReference type="EMBL" id="PPL17682.1"/>
    </source>
</evidence>
<evidence type="ECO:0000256" key="1">
    <source>
        <dbReference type="ARBA" id="ARBA00012528"/>
    </source>
</evidence>
<evidence type="ECO:0000256" key="2">
    <source>
        <dbReference type="ARBA" id="ARBA00034247"/>
    </source>
</evidence>
<dbReference type="NCBIfam" id="TIGR00254">
    <property type="entry name" value="GGDEF"/>
    <property type="match status" value="1"/>
</dbReference>
<dbReference type="GO" id="GO:0052621">
    <property type="term" value="F:diguanylate cyclase activity"/>
    <property type="evidence" value="ECO:0007669"/>
    <property type="project" value="UniProtKB-EC"/>
</dbReference>
<proteinExistence type="predicted"/>
<dbReference type="GO" id="GO:0043709">
    <property type="term" value="P:cell adhesion involved in single-species biofilm formation"/>
    <property type="evidence" value="ECO:0007669"/>
    <property type="project" value="TreeGrafter"/>
</dbReference>
<dbReference type="InterPro" id="IPR000160">
    <property type="entry name" value="GGDEF_dom"/>
</dbReference>
<protein>
    <recommendedName>
        <fullName evidence="1">diguanylate cyclase</fullName>
        <ecNumber evidence="1">2.7.7.65</ecNumber>
    </recommendedName>
</protein>
<reference evidence="5" key="1">
    <citation type="submission" date="2016-11" db="EMBL/GenBank/DDBJ databases">
        <authorList>
            <person name="Sisinthy S."/>
            <person name="Ara S."/>
            <person name="Gundlapally S.R."/>
        </authorList>
    </citation>
    <scope>NUCLEOTIDE SEQUENCE [LARGE SCALE GENOMIC DNA]</scope>
    <source>
        <strain evidence="5">V1-41</strain>
    </source>
</reference>
<dbReference type="EC" id="2.7.7.65" evidence="1"/>
<dbReference type="GO" id="GO:0005886">
    <property type="term" value="C:plasma membrane"/>
    <property type="evidence" value="ECO:0007669"/>
    <property type="project" value="TreeGrafter"/>
</dbReference>
<accession>A0A2P5TPN8</accession>
<dbReference type="PANTHER" id="PTHR45138:SF9">
    <property type="entry name" value="DIGUANYLATE CYCLASE DGCM-RELATED"/>
    <property type="match status" value="1"/>
</dbReference>
<comment type="caution">
    <text evidence="4">The sequence shown here is derived from an EMBL/GenBank/DDBJ whole genome shotgun (WGS) entry which is preliminary data.</text>
</comment>
<dbReference type="Pfam" id="PF00990">
    <property type="entry name" value="GGDEF"/>
    <property type="match status" value="1"/>
</dbReference>
<dbReference type="AlphaFoldDB" id="A0A2P5TPN8"/>
<dbReference type="SUPFAM" id="SSF55073">
    <property type="entry name" value="Nucleotide cyclase"/>
    <property type="match status" value="1"/>
</dbReference>
<dbReference type="PROSITE" id="PS50887">
    <property type="entry name" value="GGDEF"/>
    <property type="match status" value="1"/>
</dbReference>
<organism evidence="4 5">
    <name type="scientific">Oceanisphaera arctica</name>
    <dbReference type="NCBI Taxonomy" id="641510"/>
    <lineage>
        <taxon>Bacteria</taxon>
        <taxon>Pseudomonadati</taxon>
        <taxon>Pseudomonadota</taxon>
        <taxon>Gammaproteobacteria</taxon>
        <taxon>Aeromonadales</taxon>
        <taxon>Aeromonadaceae</taxon>
        <taxon>Oceanisphaera</taxon>
    </lineage>
</organism>
<dbReference type="EMBL" id="MPZM01000005">
    <property type="protein sequence ID" value="PPL17682.1"/>
    <property type="molecule type" value="Genomic_DNA"/>
</dbReference>
<dbReference type="InterPro" id="IPR043128">
    <property type="entry name" value="Rev_trsase/Diguanyl_cyclase"/>
</dbReference>
<dbReference type="Gene3D" id="3.30.70.270">
    <property type="match status" value="1"/>
</dbReference>
<dbReference type="GO" id="GO:1902201">
    <property type="term" value="P:negative regulation of bacterial-type flagellum-dependent cell motility"/>
    <property type="evidence" value="ECO:0007669"/>
    <property type="project" value="TreeGrafter"/>
</dbReference>
<feature type="domain" description="GGDEF" evidence="3">
    <location>
        <begin position="1"/>
        <end position="66"/>
    </location>
</feature>
<evidence type="ECO:0000259" key="3">
    <source>
        <dbReference type="PROSITE" id="PS50887"/>
    </source>
</evidence>
<name>A0A2P5TPN8_9GAMM</name>
<dbReference type="InterPro" id="IPR029787">
    <property type="entry name" value="Nucleotide_cyclase"/>
</dbReference>
<evidence type="ECO:0000313" key="5">
    <source>
        <dbReference type="Proteomes" id="UP000242231"/>
    </source>
</evidence>
<dbReference type="InterPro" id="IPR050469">
    <property type="entry name" value="Diguanylate_Cyclase"/>
</dbReference>
<comment type="catalytic activity">
    <reaction evidence="2">
        <text>2 GTP = 3',3'-c-di-GMP + 2 diphosphate</text>
        <dbReference type="Rhea" id="RHEA:24898"/>
        <dbReference type="ChEBI" id="CHEBI:33019"/>
        <dbReference type="ChEBI" id="CHEBI:37565"/>
        <dbReference type="ChEBI" id="CHEBI:58805"/>
        <dbReference type="EC" id="2.7.7.65"/>
    </reaction>
</comment>